<gene>
    <name evidence="1" type="ORF">HCN58_33445</name>
</gene>
<sequence length="118" mass="12688">MRTVWIEAALNGGWGRTLQPAIPDTVEAIIADGVACARAPALPAIPSKARLDDFASRSDQYDWCGTAELRGGAARAAAGLGKALDPFGFSHRYQKSGGTTLKWTQCRERDTTGRVYFS</sequence>
<dbReference type="Proteomes" id="UP000544122">
    <property type="component" value="Unassembled WGS sequence"/>
</dbReference>
<proteinExistence type="predicted"/>
<evidence type="ECO:0000313" key="2">
    <source>
        <dbReference type="Proteomes" id="UP000544122"/>
    </source>
</evidence>
<dbReference type="EMBL" id="JAAVLX010000016">
    <property type="protein sequence ID" value="NOJ44395.1"/>
    <property type="molecule type" value="Genomic_DNA"/>
</dbReference>
<accession>A0A7Y4GYL8</accession>
<evidence type="ECO:0000313" key="1">
    <source>
        <dbReference type="EMBL" id="NOJ44395.1"/>
    </source>
</evidence>
<comment type="caution">
    <text evidence="1">The sequence shown here is derived from an EMBL/GenBank/DDBJ whole genome shotgun (WGS) entry which is preliminary data.</text>
</comment>
<protein>
    <submittedName>
        <fullName evidence="1">3-keto-5-aminohexanoate cleavage protein</fullName>
    </submittedName>
</protein>
<dbReference type="RefSeq" id="WP_171583586.1">
    <property type="nucleotide sequence ID" value="NZ_JAAVLX010000016.1"/>
</dbReference>
<dbReference type="AlphaFoldDB" id="A0A7Y4GYL8"/>
<dbReference type="Gene3D" id="3.20.20.70">
    <property type="entry name" value="Aldolase class I"/>
    <property type="match status" value="1"/>
</dbReference>
<organism evidence="1 2">
    <name type="scientific">Bradyrhizobium australiense</name>
    <dbReference type="NCBI Taxonomy" id="2721161"/>
    <lineage>
        <taxon>Bacteria</taxon>
        <taxon>Pseudomonadati</taxon>
        <taxon>Pseudomonadota</taxon>
        <taxon>Alphaproteobacteria</taxon>
        <taxon>Hyphomicrobiales</taxon>
        <taxon>Nitrobacteraceae</taxon>
        <taxon>Bradyrhizobium</taxon>
    </lineage>
</organism>
<name>A0A7Y4GYL8_9BRAD</name>
<dbReference type="InterPro" id="IPR013785">
    <property type="entry name" value="Aldolase_TIM"/>
</dbReference>
<keyword evidence="2" id="KW-1185">Reference proteome</keyword>
<reference evidence="1 2" key="1">
    <citation type="submission" date="2020-03" db="EMBL/GenBank/DDBJ databases">
        <title>Bradyrhizobium diversity isolated from nodules of Indigofera sp.</title>
        <authorList>
            <person name="Klepa M."/>
            <person name="Helene L."/>
            <person name="Hungria M."/>
        </authorList>
    </citation>
    <scope>NUCLEOTIDE SEQUENCE [LARGE SCALE GENOMIC DNA]</scope>
    <source>
        <strain evidence="1 2">WSM 1791</strain>
    </source>
</reference>